<gene>
    <name evidence="1" type="ORF">DWU99_05450</name>
</gene>
<dbReference type="AlphaFoldDB" id="A0A370XEK2"/>
<comment type="caution">
    <text evidence="1">The sequence shown here is derived from an EMBL/GenBank/DDBJ whole genome shotgun (WGS) entry which is preliminary data.</text>
</comment>
<evidence type="ECO:0000313" key="1">
    <source>
        <dbReference type="EMBL" id="RDS86675.1"/>
    </source>
</evidence>
<dbReference type="Proteomes" id="UP000255334">
    <property type="component" value="Unassembled WGS sequence"/>
</dbReference>
<organism evidence="1 2">
    <name type="scientific">Dyella psychrodurans</name>
    <dbReference type="NCBI Taxonomy" id="1927960"/>
    <lineage>
        <taxon>Bacteria</taxon>
        <taxon>Pseudomonadati</taxon>
        <taxon>Pseudomonadota</taxon>
        <taxon>Gammaproteobacteria</taxon>
        <taxon>Lysobacterales</taxon>
        <taxon>Rhodanobacteraceae</taxon>
        <taxon>Dyella</taxon>
    </lineage>
</organism>
<reference evidence="1 2" key="1">
    <citation type="submission" date="2018-07" db="EMBL/GenBank/DDBJ databases">
        <title>Dyella monticola sp. nov. and Dyella psychrodurans sp. nov. isolated from monsoon evergreen broad-leaved forest soil of Dinghu Mountain, China.</title>
        <authorList>
            <person name="Gao Z."/>
            <person name="Qiu L."/>
        </authorList>
    </citation>
    <scope>NUCLEOTIDE SEQUENCE [LARGE SCALE GENOMIC DNA]</scope>
    <source>
        <strain evidence="1 2">4MSK11</strain>
    </source>
</reference>
<keyword evidence="2" id="KW-1185">Reference proteome</keyword>
<accession>A0A370XEK2</accession>
<dbReference type="RefSeq" id="WP_115476944.1">
    <property type="nucleotide sequence ID" value="NZ_QRBF01000001.1"/>
</dbReference>
<proteinExistence type="predicted"/>
<dbReference type="EMBL" id="QRBF01000001">
    <property type="protein sequence ID" value="RDS86675.1"/>
    <property type="molecule type" value="Genomic_DNA"/>
</dbReference>
<name>A0A370XEK2_9GAMM</name>
<evidence type="ECO:0000313" key="2">
    <source>
        <dbReference type="Proteomes" id="UP000255334"/>
    </source>
</evidence>
<protein>
    <submittedName>
        <fullName evidence="1">Uncharacterized protein</fullName>
    </submittedName>
</protein>
<sequence length="74" mass="8457">MATTGHLFEHAGHRFYYTLTIDHQGLSAHVTCDGKALNRFHSPFSGHGASHDKVLMTCKRLVEVSIRENRIKWH</sequence>